<sequence>MGKQRGNDVEQDSPHAGPGRPRASARELALRACAALALGCSAMGATAQTAGMDAPRLSLEMYGLDEGLSQLTVSAMSGDDQGFLWVATQDGLNRFDGHRFRTYRHDPSPTAADAGLASSSVDSLAFEPARTRLWLGTNDAGLEVVHLPTWTRHRLDVADGLSHVRVTQVLLDPGGGAWLGTEAGVDHVDADIARVRGLGATAEVVGLVWSDALGRAVALDAACGLWTADRSTLAPLTRLREAQRCVAVQEGPEGLWVVADTGLHRMDVTGRVLGHWSLDAVVGSRLDPTAMIRLHDGRVLVGFVDGSVAALAPGAARPQRLRFDQPPRSAITRFHQNAAGAWWIGTYTSGLYRVRPLAAVIRADAAGTGLMVDWPSHSVRAVWRRDGDMLIGTDSGLQRRTRARPAWHRVPGLDGVSVRAVVPAADGGWWLGTQSGLYRMDDDGRARQIDGLADPRIDALLRDGDTLWVGTRSGLVRLQHGHVVADARLAALQGDMVTGLLKDLDGSLLVTTNTRGLWRLGGDGLARIEPGGAGLYRSLWALHVDADAIWVGSFGAGLYRIDRASGESTALAQREGLVNNVVYRILADPVGRLWVSTNLGLSVYDPASRLVQNIGRRDGLRNQEYNSGAAFADPNGLLYFGGTQGLDAIAPLQLPRRSAPARPVLTALQLLSRQSDADARLAAETDIVYAPAITLGSEDSVFTIGMTAIDFLAPAAAQVRYRVDGLHAGWLYPHQAHSEISLNHLPAGRYLLEVQAAGRDGEFGPSRTLTIDMQPPPWRHPLAYAAYALLALAAVALAVRRVRRDMRRERDQVDLLNRTVAERTLQLEQANAQLQQSNRQLDAANRLDPLTHVANRRELQDWLERESARVSGRAQGGAGRETLYFFMLDIDAFKRINDGHGHQAGDEVLVQFAQRLRELCREDDLLVRWGGEEFVLVTRLADADSAARLAERVRATIARTPMTLPHGGTVSISCSIGFAPWPFSAAWPALGDWQQTTALADRCLYTAKAAGRDAWVGLAPGPAPDRQRLQALLAGADPGALGASVRVLHSTAATPPFAL</sequence>
<organism evidence="8 9">
    <name type="scientific">Luteimonas deserti</name>
    <dbReference type="NCBI Taxonomy" id="2752306"/>
    <lineage>
        <taxon>Bacteria</taxon>
        <taxon>Pseudomonadati</taxon>
        <taxon>Pseudomonadota</taxon>
        <taxon>Gammaproteobacteria</taxon>
        <taxon>Lysobacterales</taxon>
        <taxon>Lysobacteraceae</taxon>
        <taxon>Luteimonas</taxon>
    </lineage>
</organism>
<protein>
    <recommendedName>
        <fullName evidence="2">diguanylate cyclase</fullName>
        <ecNumber evidence="2">2.7.7.65</ecNumber>
    </recommendedName>
</protein>
<evidence type="ECO:0000256" key="4">
    <source>
        <dbReference type="SAM" id="Coils"/>
    </source>
</evidence>
<dbReference type="EC" id="2.7.7.65" evidence="2"/>
<evidence type="ECO:0000256" key="1">
    <source>
        <dbReference type="ARBA" id="ARBA00001946"/>
    </source>
</evidence>
<dbReference type="Gene3D" id="3.30.70.270">
    <property type="match status" value="1"/>
</dbReference>
<evidence type="ECO:0000256" key="6">
    <source>
        <dbReference type="SAM" id="Phobius"/>
    </source>
</evidence>
<evidence type="ECO:0000313" key="8">
    <source>
        <dbReference type="EMBL" id="NYZ61544.1"/>
    </source>
</evidence>
<dbReference type="InterPro" id="IPR000160">
    <property type="entry name" value="GGDEF_dom"/>
</dbReference>
<dbReference type="EMBL" id="JACCJZ010000004">
    <property type="protein sequence ID" value="NYZ61544.1"/>
    <property type="molecule type" value="Genomic_DNA"/>
</dbReference>
<keyword evidence="6" id="KW-0472">Membrane</keyword>
<dbReference type="PANTHER" id="PTHR45138">
    <property type="entry name" value="REGULATORY COMPONENTS OF SENSORY TRANSDUCTION SYSTEM"/>
    <property type="match status" value="1"/>
</dbReference>
<dbReference type="NCBIfam" id="TIGR00254">
    <property type="entry name" value="GGDEF"/>
    <property type="match status" value="1"/>
</dbReference>
<keyword evidence="6" id="KW-0812">Transmembrane</keyword>
<proteinExistence type="predicted"/>
<dbReference type="RefSeq" id="WP_180543296.1">
    <property type="nucleotide sequence ID" value="NZ_JACCJZ010000004.1"/>
</dbReference>
<comment type="cofactor">
    <cofactor evidence="1">
        <name>Mg(2+)</name>
        <dbReference type="ChEBI" id="CHEBI:18420"/>
    </cofactor>
</comment>
<feature type="domain" description="GGDEF" evidence="7">
    <location>
        <begin position="881"/>
        <end position="1020"/>
    </location>
</feature>
<dbReference type="SUPFAM" id="SSF63829">
    <property type="entry name" value="Calcium-dependent phosphotriesterase"/>
    <property type="match status" value="3"/>
</dbReference>
<dbReference type="GO" id="GO:0005886">
    <property type="term" value="C:plasma membrane"/>
    <property type="evidence" value="ECO:0007669"/>
    <property type="project" value="TreeGrafter"/>
</dbReference>
<dbReference type="Gene3D" id="2.130.10.10">
    <property type="entry name" value="YVTN repeat-like/Quinoprotein amine dehydrogenase"/>
    <property type="match status" value="3"/>
</dbReference>
<dbReference type="InterPro" id="IPR050469">
    <property type="entry name" value="Diguanylate_Cyclase"/>
</dbReference>
<gene>
    <name evidence="8" type="ORF">H0E82_02020</name>
</gene>
<evidence type="ECO:0000259" key="7">
    <source>
        <dbReference type="PROSITE" id="PS50887"/>
    </source>
</evidence>
<evidence type="ECO:0000256" key="3">
    <source>
        <dbReference type="ARBA" id="ARBA00034247"/>
    </source>
</evidence>
<dbReference type="InterPro" id="IPR013783">
    <property type="entry name" value="Ig-like_fold"/>
</dbReference>
<dbReference type="SUPFAM" id="SSF55073">
    <property type="entry name" value="Nucleotide cyclase"/>
    <property type="match status" value="1"/>
</dbReference>
<dbReference type="GO" id="GO:0043709">
    <property type="term" value="P:cell adhesion involved in single-species biofilm formation"/>
    <property type="evidence" value="ECO:0007669"/>
    <property type="project" value="TreeGrafter"/>
</dbReference>
<reference evidence="8 9" key="1">
    <citation type="submission" date="2020-07" db="EMBL/GenBank/DDBJ databases">
        <title>isolation of Luteimonas sp. SJ-16.</title>
        <authorList>
            <person name="Huang X.-X."/>
            <person name="Xu L."/>
            <person name="Sun J.-Q."/>
        </authorList>
    </citation>
    <scope>NUCLEOTIDE SEQUENCE [LARGE SCALE GENOMIC DNA]</scope>
    <source>
        <strain evidence="8 9">SJ-16</strain>
    </source>
</reference>
<keyword evidence="9" id="KW-1185">Reference proteome</keyword>
<dbReference type="FunFam" id="3.30.70.270:FF:000001">
    <property type="entry name" value="Diguanylate cyclase domain protein"/>
    <property type="match status" value="1"/>
</dbReference>
<evidence type="ECO:0000256" key="5">
    <source>
        <dbReference type="SAM" id="MobiDB-lite"/>
    </source>
</evidence>
<feature type="region of interest" description="Disordered" evidence="5">
    <location>
        <begin position="1"/>
        <end position="24"/>
    </location>
</feature>
<comment type="caution">
    <text evidence="8">The sequence shown here is derived from an EMBL/GenBank/DDBJ whole genome shotgun (WGS) entry which is preliminary data.</text>
</comment>
<dbReference type="GO" id="GO:0052621">
    <property type="term" value="F:diguanylate cyclase activity"/>
    <property type="evidence" value="ECO:0007669"/>
    <property type="project" value="UniProtKB-EC"/>
</dbReference>
<accession>A0A7Z0QNT8</accession>
<dbReference type="PANTHER" id="PTHR45138:SF9">
    <property type="entry name" value="DIGUANYLATE CYCLASE DGCM-RELATED"/>
    <property type="match status" value="1"/>
</dbReference>
<evidence type="ECO:0000313" key="9">
    <source>
        <dbReference type="Proteomes" id="UP000589896"/>
    </source>
</evidence>
<feature type="coiled-coil region" evidence="4">
    <location>
        <begin position="799"/>
        <end position="847"/>
    </location>
</feature>
<dbReference type="InterPro" id="IPR029787">
    <property type="entry name" value="Nucleotide_cyclase"/>
</dbReference>
<dbReference type="InterPro" id="IPR011110">
    <property type="entry name" value="Reg_prop"/>
</dbReference>
<dbReference type="PROSITE" id="PS50887">
    <property type="entry name" value="GGDEF"/>
    <property type="match status" value="1"/>
</dbReference>
<name>A0A7Z0QNT8_9GAMM</name>
<keyword evidence="6" id="KW-1133">Transmembrane helix</keyword>
<dbReference type="Pfam" id="PF00990">
    <property type="entry name" value="GGDEF"/>
    <property type="match status" value="1"/>
</dbReference>
<dbReference type="Proteomes" id="UP000589896">
    <property type="component" value="Unassembled WGS sequence"/>
</dbReference>
<dbReference type="InterPro" id="IPR015943">
    <property type="entry name" value="WD40/YVTN_repeat-like_dom_sf"/>
</dbReference>
<dbReference type="InterPro" id="IPR043128">
    <property type="entry name" value="Rev_trsase/Diguanyl_cyclase"/>
</dbReference>
<comment type="catalytic activity">
    <reaction evidence="3">
        <text>2 GTP = 3',3'-c-di-GMP + 2 diphosphate</text>
        <dbReference type="Rhea" id="RHEA:24898"/>
        <dbReference type="ChEBI" id="CHEBI:33019"/>
        <dbReference type="ChEBI" id="CHEBI:37565"/>
        <dbReference type="ChEBI" id="CHEBI:58805"/>
        <dbReference type="EC" id="2.7.7.65"/>
    </reaction>
</comment>
<dbReference type="SMART" id="SM00267">
    <property type="entry name" value="GGDEF"/>
    <property type="match status" value="1"/>
</dbReference>
<feature type="transmembrane region" description="Helical" evidence="6">
    <location>
        <begin position="782"/>
        <end position="799"/>
    </location>
</feature>
<evidence type="ECO:0000256" key="2">
    <source>
        <dbReference type="ARBA" id="ARBA00012528"/>
    </source>
</evidence>
<dbReference type="Gene3D" id="2.60.40.10">
    <property type="entry name" value="Immunoglobulins"/>
    <property type="match status" value="1"/>
</dbReference>
<dbReference type="GO" id="GO:1902201">
    <property type="term" value="P:negative regulation of bacterial-type flagellum-dependent cell motility"/>
    <property type="evidence" value="ECO:0007669"/>
    <property type="project" value="TreeGrafter"/>
</dbReference>
<dbReference type="CDD" id="cd01949">
    <property type="entry name" value="GGDEF"/>
    <property type="match status" value="1"/>
</dbReference>
<keyword evidence="4" id="KW-0175">Coiled coil</keyword>
<dbReference type="Pfam" id="PF07494">
    <property type="entry name" value="Reg_prop"/>
    <property type="match status" value="1"/>
</dbReference>
<dbReference type="AlphaFoldDB" id="A0A7Z0QNT8"/>